<evidence type="ECO:0000256" key="10">
    <source>
        <dbReference type="ARBA" id="ARBA00023288"/>
    </source>
</evidence>
<comment type="subcellular location">
    <subcellularLocation>
        <location evidence="1">Membrane</location>
        <topology evidence="1">Multi-pass membrane protein</topology>
    </subcellularLocation>
</comment>
<gene>
    <name evidence="12" type="ORF">RBB75_01475</name>
</gene>
<feature type="transmembrane region" description="Helical" evidence="11">
    <location>
        <begin position="29"/>
        <end position="50"/>
    </location>
</feature>
<organism evidence="12">
    <name type="scientific">Tunturiibacter empetritectus</name>
    <dbReference type="NCBI Taxonomy" id="3069691"/>
    <lineage>
        <taxon>Bacteria</taxon>
        <taxon>Pseudomonadati</taxon>
        <taxon>Acidobacteriota</taxon>
        <taxon>Terriglobia</taxon>
        <taxon>Terriglobales</taxon>
        <taxon>Acidobacteriaceae</taxon>
        <taxon>Tunturiibacter</taxon>
    </lineage>
</organism>
<dbReference type="EMBL" id="CP132932">
    <property type="protein sequence ID" value="XCB28631.1"/>
    <property type="molecule type" value="Genomic_DNA"/>
</dbReference>
<keyword evidence="4" id="KW-1003">Cell membrane</keyword>
<dbReference type="KEGG" id="temp:RBB75_01475"/>
<evidence type="ECO:0000256" key="7">
    <source>
        <dbReference type="ARBA" id="ARBA00022989"/>
    </source>
</evidence>
<reference evidence="12" key="1">
    <citation type="submission" date="2023-08" db="EMBL/GenBank/DDBJ databases">
        <authorList>
            <person name="Messyasz A."/>
            <person name="Mannisto M.K."/>
            <person name="Kerkhof L.J."/>
            <person name="Haggblom M."/>
        </authorList>
    </citation>
    <scope>NUCLEOTIDE SEQUENCE</scope>
    <source>
        <strain evidence="12">M8UP23</strain>
    </source>
</reference>
<evidence type="ECO:0000256" key="8">
    <source>
        <dbReference type="ARBA" id="ARBA00023136"/>
    </source>
</evidence>
<evidence type="ECO:0000313" key="12">
    <source>
        <dbReference type="EMBL" id="XCB28631.1"/>
    </source>
</evidence>
<keyword evidence="6" id="KW-0732">Signal</keyword>
<evidence type="ECO:0000256" key="6">
    <source>
        <dbReference type="ARBA" id="ARBA00022729"/>
    </source>
</evidence>
<evidence type="ECO:0000256" key="5">
    <source>
        <dbReference type="ARBA" id="ARBA00022692"/>
    </source>
</evidence>
<accession>A0AAU7ZJW2</accession>
<evidence type="ECO:0000256" key="3">
    <source>
        <dbReference type="ARBA" id="ARBA00021237"/>
    </source>
</evidence>
<protein>
    <recommendedName>
        <fullName evidence="3">Uncharacterized protein YtcA</fullName>
    </recommendedName>
</protein>
<evidence type="ECO:0000256" key="11">
    <source>
        <dbReference type="SAM" id="Phobius"/>
    </source>
</evidence>
<proteinExistence type="inferred from homology"/>
<keyword evidence="10 12" id="KW-0449">Lipoprotein</keyword>
<evidence type="ECO:0000256" key="9">
    <source>
        <dbReference type="ARBA" id="ARBA00023139"/>
    </source>
</evidence>
<evidence type="ECO:0000256" key="4">
    <source>
        <dbReference type="ARBA" id="ARBA00022475"/>
    </source>
</evidence>
<dbReference type="GO" id="GO:0016020">
    <property type="term" value="C:membrane"/>
    <property type="evidence" value="ECO:0007669"/>
    <property type="project" value="UniProtKB-SubCell"/>
</dbReference>
<comment type="similarity">
    <text evidence="2">Belongs to the YtcA family.</text>
</comment>
<dbReference type="Pfam" id="PF17090">
    <property type="entry name" value="Ytca"/>
    <property type="match status" value="1"/>
</dbReference>
<evidence type="ECO:0000256" key="2">
    <source>
        <dbReference type="ARBA" id="ARBA00008208"/>
    </source>
</evidence>
<dbReference type="RefSeq" id="WP_353070342.1">
    <property type="nucleotide sequence ID" value="NZ_CP132932.1"/>
</dbReference>
<evidence type="ECO:0000256" key="1">
    <source>
        <dbReference type="ARBA" id="ARBA00004141"/>
    </source>
</evidence>
<reference evidence="12" key="2">
    <citation type="journal article" date="2024" name="Environ. Microbiol.">
        <title>Genome analysis and description of Tunturibacter gen. nov. expands the diversity of Terriglobia in tundra soils.</title>
        <authorList>
            <person name="Messyasz A."/>
            <person name="Mannisto M.K."/>
            <person name="Kerkhof L.J."/>
            <person name="Haggblom M.M."/>
        </authorList>
    </citation>
    <scope>NUCLEOTIDE SEQUENCE</scope>
    <source>
        <strain evidence="12">M8UP23</strain>
    </source>
</reference>
<dbReference type="InterPro" id="IPR031381">
    <property type="entry name" value="YtcA"/>
</dbReference>
<sequence>MLCLAIAVFLAFVVRYLLARWHLESEVGPVALFYPSVVVLFTSLLWLIFFR</sequence>
<dbReference type="AlphaFoldDB" id="A0AAU7ZJW2"/>
<keyword evidence="7 11" id="KW-1133">Transmembrane helix</keyword>
<keyword evidence="9" id="KW-0564">Palmitate</keyword>
<name>A0AAU7ZJW2_9BACT</name>
<keyword evidence="8 11" id="KW-0472">Membrane</keyword>
<keyword evidence="5 11" id="KW-0812">Transmembrane</keyword>